<dbReference type="Proteomes" id="UP000250235">
    <property type="component" value="Unassembled WGS sequence"/>
</dbReference>
<dbReference type="EMBL" id="KV018131">
    <property type="protein sequence ID" value="KZV17585.1"/>
    <property type="molecule type" value="Genomic_DNA"/>
</dbReference>
<protein>
    <submittedName>
        <fullName evidence="2">Nuclear matrix constituent protein 1-like protein</fullName>
    </submittedName>
</protein>
<evidence type="ECO:0000256" key="1">
    <source>
        <dbReference type="SAM" id="MobiDB-lite"/>
    </source>
</evidence>
<evidence type="ECO:0000313" key="2">
    <source>
        <dbReference type="EMBL" id="KZV17585.1"/>
    </source>
</evidence>
<sequence length="242" mass="26956">MHFTVDDFPLCDETTAAIPTDFTGAFAQLKALVDQISLEQVQSKFQLEKLKADLSKRISLLETAMIIASENQDQAILVQTNFIRKEIQDHKAALSTDLDVFRKEVQDQKAVLSNDLMEFHVQAQENYNTLTTQLYELVDYINWGSDAKKGEMSSSRGPQPPPDDINRPRSGDRAIPILLNCEYQDAMFKDERVVPVYLGGERLPHLMSEQQQVELVVIICYGFLGFSAGRGFDPAGGAPGGG</sequence>
<evidence type="ECO:0000313" key="3">
    <source>
        <dbReference type="Proteomes" id="UP000250235"/>
    </source>
</evidence>
<name>A0A2Z7A7U3_9LAMI</name>
<reference evidence="2 3" key="1">
    <citation type="journal article" date="2015" name="Proc. Natl. Acad. Sci. U.S.A.">
        <title>The resurrection genome of Boea hygrometrica: A blueprint for survival of dehydration.</title>
        <authorList>
            <person name="Xiao L."/>
            <person name="Yang G."/>
            <person name="Zhang L."/>
            <person name="Yang X."/>
            <person name="Zhao S."/>
            <person name="Ji Z."/>
            <person name="Zhou Q."/>
            <person name="Hu M."/>
            <person name="Wang Y."/>
            <person name="Chen M."/>
            <person name="Xu Y."/>
            <person name="Jin H."/>
            <person name="Xiao X."/>
            <person name="Hu G."/>
            <person name="Bao F."/>
            <person name="Hu Y."/>
            <person name="Wan P."/>
            <person name="Li L."/>
            <person name="Deng X."/>
            <person name="Kuang T."/>
            <person name="Xiang C."/>
            <person name="Zhu J.K."/>
            <person name="Oliver M.J."/>
            <person name="He Y."/>
        </authorList>
    </citation>
    <scope>NUCLEOTIDE SEQUENCE [LARGE SCALE GENOMIC DNA]</scope>
    <source>
        <strain evidence="3">cv. XS01</strain>
    </source>
</reference>
<organism evidence="2 3">
    <name type="scientific">Dorcoceras hygrometricum</name>
    <dbReference type="NCBI Taxonomy" id="472368"/>
    <lineage>
        <taxon>Eukaryota</taxon>
        <taxon>Viridiplantae</taxon>
        <taxon>Streptophyta</taxon>
        <taxon>Embryophyta</taxon>
        <taxon>Tracheophyta</taxon>
        <taxon>Spermatophyta</taxon>
        <taxon>Magnoliopsida</taxon>
        <taxon>eudicotyledons</taxon>
        <taxon>Gunneridae</taxon>
        <taxon>Pentapetalae</taxon>
        <taxon>asterids</taxon>
        <taxon>lamiids</taxon>
        <taxon>Lamiales</taxon>
        <taxon>Gesneriaceae</taxon>
        <taxon>Didymocarpoideae</taxon>
        <taxon>Trichosporeae</taxon>
        <taxon>Loxocarpinae</taxon>
        <taxon>Dorcoceras</taxon>
    </lineage>
</organism>
<proteinExistence type="predicted"/>
<gene>
    <name evidence="2" type="ORF">F511_22329</name>
</gene>
<accession>A0A2Z7A7U3</accession>
<dbReference type="AlphaFoldDB" id="A0A2Z7A7U3"/>
<feature type="region of interest" description="Disordered" evidence="1">
    <location>
        <begin position="149"/>
        <end position="171"/>
    </location>
</feature>
<keyword evidence="3" id="KW-1185">Reference proteome</keyword>